<evidence type="ECO:0000313" key="3">
    <source>
        <dbReference type="EMBL" id="VVD02351.1"/>
    </source>
</evidence>
<evidence type="ECO:0000313" key="4">
    <source>
        <dbReference type="Proteomes" id="UP000324832"/>
    </source>
</evidence>
<protein>
    <submittedName>
        <fullName evidence="3">Uncharacterized protein</fullName>
    </submittedName>
</protein>
<feature type="region of interest" description="Disordered" evidence="1">
    <location>
        <begin position="66"/>
        <end position="92"/>
    </location>
</feature>
<keyword evidence="2" id="KW-0812">Transmembrane</keyword>
<keyword evidence="2" id="KW-1133">Transmembrane helix</keyword>
<evidence type="ECO:0000256" key="2">
    <source>
        <dbReference type="SAM" id="Phobius"/>
    </source>
</evidence>
<dbReference type="AlphaFoldDB" id="A0A5E4QWG9"/>
<accession>A0A5E4QWG9</accession>
<gene>
    <name evidence="3" type="ORF">LSINAPIS_LOCUS12591</name>
</gene>
<feature type="compositionally biased region" description="Acidic residues" evidence="1">
    <location>
        <begin position="79"/>
        <end position="92"/>
    </location>
</feature>
<organism evidence="3 4">
    <name type="scientific">Leptidea sinapis</name>
    <dbReference type="NCBI Taxonomy" id="189913"/>
    <lineage>
        <taxon>Eukaryota</taxon>
        <taxon>Metazoa</taxon>
        <taxon>Ecdysozoa</taxon>
        <taxon>Arthropoda</taxon>
        <taxon>Hexapoda</taxon>
        <taxon>Insecta</taxon>
        <taxon>Pterygota</taxon>
        <taxon>Neoptera</taxon>
        <taxon>Endopterygota</taxon>
        <taxon>Lepidoptera</taxon>
        <taxon>Glossata</taxon>
        <taxon>Ditrysia</taxon>
        <taxon>Papilionoidea</taxon>
        <taxon>Pieridae</taxon>
        <taxon>Dismorphiinae</taxon>
        <taxon>Leptidea</taxon>
    </lineage>
</organism>
<sequence length="166" mass="18589">MHKDSSLLEDNDLTRLEENKLIDKVALVLRNAILKMEKLPSKIKATTGKPVSKHIAEFLLNVEENDNNLLQDDDKPKDDDDNENDSSDEDDYNYQDASVGCALMNATTTASQIVHMTSGRVREIGYLKTGLPEMLVFLTLLALVLFNYCKEILMAPRFIALDTGKG</sequence>
<dbReference type="EMBL" id="FZQP02006011">
    <property type="protein sequence ID" value="VVD02351.1"/>
    <property type="molecule type" value="Genomic_DNA"/>
</dbReference>
<keyword evidence="2" id="KW-0472">Membrane</keyword>
<reference evidence="3 4" key="1">
    <citation type="submission" date="2017-07" db="EMBL/GenBank/DDBJ databases">
        <authorList>
            <person name="Talla V."/>
            <person name="Backstrom N."/>
        </authorList>
    </citation>
    <scope>NUCLEOTIDE SEQUENCE [LARGE SCALE GENOMIC DNA]</scope>
</reference>
<proteinExistence type="predicted"/>
<feature type="transmembrane region" description="Helical" evidence="2">
    <location>
        <begin position="130"/>
        <end position="149"/>
    </location>
</feature>
<dbReference type="Proteomes" id="UP000324832">
    <property type="component" value="Unassembled WGS sequence"/>
</dbReference>
<name>A0A5E4QWG9_9NEOP</name>
<keyword evidence="4" id="KW-1185">Reference proteome</keyword>
<evidence type="ECO:0000256" key="1">
    <source>
        <dbReference type="SAM" id="MobiDB-lite"/>
    </source>
</evidence>